<evidence type="ECO:0000313" key="3">
    <source>
        <dbReference type="Proteomes" id="UP001155077"/>
    </source>
</evidence>
<dbReference type="Proteomes" id="UP001155077">
    <property type="component" value="Unassembled WGS sequence"/>
</dbReference>
<feature type="domain" description="Helix-turn-helix" evidence="1">
    <location>
        <begin position="26"/>
        <end position="76"/>
    </location>
</feature>
<organism evidence="2 3">
    <name type="scientific">Gramella jeungdoensis</name>
    <dbReference type="NCBI Taxonomy" id="708091"/>
    <lineage>
        <taxon>Bacteria</taxon>
        <taxon>Pseudomonadati</taxon>
        <taxon>Bacteroidota</taxon>
        <taxon>Flavobacteriia</taxon>
        <taxon>Flavobacteriales</taxon>
        <taxon>Flavobacteriaceae</taxon>
        <taxon>Christiangramia</taxon>
    </lineage>
</organism>
<dbReference type="InterPro" id="IPR041657">
    <property type="entry name" value="HTH_17"/>
</dbReference>
<dbReference type="EMBL" id="JAMSCK010000003">
    <property type="protein sequence ID" value="MCM8569547.1"/>
    <property type="molecule type" value="Genomic_DNA"/>
</dbReference>
<reference evidence="2" key="1">
    <citation type="submission" date="2022-06" db="EMBL/GenBank/DDBJ databases">
        <title>Gramella sediminis sp. nov., isolated from deep-sea sediment of the Indian Ocean.</title>
        <authorList>
            <person name="Yang L."/>
        </authorList>
    </citation>
    <scope>NUCLEOTIDE SEQUENCE</scope>
    <source>
        <strain evidence="2">HMD3159</strain>
    </source>
</reference>
<dbReference type="InterPro" id="IPR010093">
    <property type="entry name" value="SinI_DNA-bd"/>
</dbReference>
<dbReference type="Pfam" id="PF12728">
    <property type="entry name" value="HTH_17"/>
    <property type="match status" value="1"/>
</dbReference>
<evidence type="ECO:0000313" key="2">
    <source>
        <dbReference type="EMBL" id="MCM8569547.1"/>
    </source>
</evidence>
<comment type="caution">
    <text evidence="2">The sequence shown here is derived from an EMBL/GenBank/DDBJ whole genome shotgun (WGS) entry which is preliminary data.</text>
</comment>
<dbReference type="NCBIfam" id="TIGR01764">
    <property type="entry name" value="excise"/>
    <property type="match status" value="1"/>
</dbReference>
<evidence type="ECO:0000259" key="1">
    <source>
        <dbReference type="Pfam" id="PF12728"/>
    </source>
</evidence>
<name>A0ABT0Z339_9FLAO</name>
<proteinExistence type="predicted"/>
<keyword evidence="3" id="KW-1185">Reference proteome</keyword>
<dbReference type="RefSeq" id="WP_252112718.1">
    <property type="nucleotide sequence ID" value="NZ_JAMSCK010000003.1"/>
</dbReference>
<sequence>MMENIHKKLEQIESKIEEHILNTKEFLDLNEASKYMRLSKSALYKLTSKGEIKFYQPGGKKIFFFKADLHEWIKKGKVQSTCELEDEVENYLNDNNKISRS</sequence>
<protein>
    <submittedName>
        <fullName evidence="2">Helix-turn-helix domain-containing protein</fullName>
    </submittedName>
</protein>
<accession>A0ABT0Z339</accession>
<gene>
    <name evidence="2" type="ORF">NE848_09155</name>
</gene>